<accession>A0A0C9TJR0</accession>
<dbReference type="GO" id="GO:0033617">
    <property type="term" value="P:mitochondrial respiratory chain complex IV assembly"/>
    <property type="evidence" value="ECO:0007669"/>
    <property type="project" value="TreeGrafter"/>
</dbReference>
<dbReference type="PANTHER" id="PTHR12151:SF5">
    <property type="entry name" value="AT19154P"/>
    <property type="match status" value="1"/>
</dbReference>
<dbReference type="InterPro" id="IPR003782">
    <property type="entry name" value="SCO1/SenC"/>
</dbReference>
<dbReference type="Proteomes" id="UP000053647">
    <property type="component" value="Unassembled WGS sequence"/>
</dbReference>
<dbReference type="AlphaFoldDB" id="A0A0C9TJR0"/>
<evidence type="ECO:0000313" key="3">
    <source>
        <dbReference type="EMBL" id="KIJ15880.1"/>
    </source>
</evidence>
<feature type="binding site" evidence="2">
    <location>
        <position position="133"/>
    </location>
    <ligand>
        <name>Cu cation</name>
        <dbReference type="ChEBI" id="CHEBI:23378"/>
    </ligand>
</feature>
<dbReference type="HOGENOM" id="CLU_050131_3_1_1"/>
<dbReference type="GO" id="GO:0005739">
    <property type="term" value="C:mitochondrion"/>
    <property type="evidence" value="ECO:0007669"/>
    <property type="project" value="GOC"/>
</dbReference>
<evidence type="ECO:0000313" key="4">
    <source>
        <dbReference type="Proteomes" id="UP000053647"/>
    </source>
</evidence>
<dbReference type="OrthoDB" id="270009at2759"/>
<dbReference type="Gene3D" id="3.40.30.10">
    <property type="entry name" value="Glutaredoxin"/>
    <property type="match status" value="1"/>
</dbReference>
<dbReference type="GO" id="GO:0005507">
    <property type="term" value="F:copper ion binding"/>
    <property type="evidence" value="ECO:0007669"/>
    <property type="project" value="UniProtKB-ARBA"/>
</dbReference>
<protein>
    <submittedName>
        <fullName evidence="3">Uncharacterized protein</fullName>
    </submittedName>
</protein>
<name>A0A0C9TJR0_PAXIN</name>
<reference evidence="3 4" key="1">
    <citation type="submission" date="2014-06" db="EMBL/GenBank/DDBJ databases">
        <authorList>
            <consortium name="DOE Joint Genome Institute"/>
            <person name="Kuo A."/>
            <person name="Kohler A."/>
            <person name="Nagy L.G."/>
            <person name="Floudas D."/>
            <person name="Copeland A."/>
            <person name="Barry K.W."/>
            <person name="Cichocki N."/>
            <person name="Veneault-Fourrey C."/>
            <person name="LaButti K."/>
            <person name="Lindquist E.A."/>
            <person name="Lipzen A."/>
            <person name="Lundell T."/>
            <person name="Morin E."/>
            <person name="Murat C."/>
            <person name="Sun H."/>
            <person name="Tunlid A."/>
            <person name="Henrissat B."/>
            <person name="Grigoriev I.V."/>
            <person name="Hibbett D.S."/>
            <person name="Martin F."/>
            <person name="Nordberg H.P."/>
            <person name="Cantor M.N."/>
            <person name="Hua S.X."/>
        </authorList>
    </citation>
    <scope>NUCLEOTIDE SEQUENCE [LARGE SCALE GENOMIC DNA]</scope>
    <source>
        <strain evidence="3 4">ATCC 200175</strain>
    </source>
</reference>
<keyword evidence="2" id="KW-0479">Metal-binding</keyword>
<proteinExistence type="inferred from homology"/>
<dbReference type="SUPFAM" id="SSF52833">
    <property type="entry name" value="Thioredoxin-like"/>
    <property type="match status" value="1"/>
</dbReference>
<keyword evidence="2" id="KW-0186">Copper</keyword>
<reference evidence="4" key="2">
    <citation type="submission" date="2015-01" db="EMBL/GenBank/DDBJ databases">
        <title>Evolutionary Origins and Diversification of the Mycorrhizal Mutualists.</title>
        <authorList>
            <consortium name="DOE Joint Genome Institute"/>
            <consortium name="Mycorrhizal Genomics Consortium"/>
            <person name="Kohler A."/>
            <person name="Kuo A."/>
            <person name="Nagy L.G."/>
            <person name="Floudas D."/>
            <person name="Copeland A."/>
            <person name="Barry K.W."/>
            <person name="Cichocki N."/>
            <person name="Veneault-Fourrey C."/>
            <person name="LaButti K."/>
            <person name="Lindquist E.A."/>
            <person name="Lipzen A."/>
            <person name="Lundell T."/>
            <person name="Morin E."/>
            <person name="Murat C."/>
            <person name="Riley R."/>
            <person name="Ohm R."/>
            <person name="Sun H."/>
            <person name="Tunlid A."/>
            <person name="Henrissat B."/>
            <person name="Grigoriev I.V."/>
            <person name="Hibbett D.S."/>
            <person name="Martin F."/>
        </authorList>
    </citation>
    <scope>NUCLEOTIDE SEQUENCE [LARGE SCALE GENOMIC DNA]</scope>
    <source>
        <strain evidence="4">ATCC 200175</strain>
    </source>
</reference>
<dbReference type="CDD" id="cd02968">
    <property type="entry name" value="SCO"/>
    <property type="match status" value="1"/>
</dbReference>
<dbReference type="InterPro" id="IPR036249">
    <property type="entry name" value="Thioredoxin-like_sf"/>
</dbReference>
<dbReference type="Pfam" id="PF02630">
    <property type="entry name" value="SCO1-SenC"/>
    <property type="match status" value="1"/>
</dbReference>
<sequence length="171" mass="19567">MPTSMFLKYAEKELESRSVGRAHVGGPFKLTTYDGKHFSDKDMPGNWNFVYPNISPEELDKVGTIMKSLESEHGQIFQPTFIFVDPARDTPLQMKTYLADFHPCIVGLTGDYNSTKCLTPPDADSNGDYLVDHSIYVYFMDPIGKFVQAFGQNRRLKEKVEEWEKEKGRKV</sequence>
<organism evidence="3 4">
    <name type="scientific">Paxillus involutus ATCC 200175</name>
    <dbReference type="NCBI Taxonomy" id="664439"/>
    <lineage>
        <taxon>Eukaryota</taxon>
        <taxon>Fungi</taxon>
        <taxon>Dikarya</taxon>
        <taxon>Basidiomycota</taxon>
        <taxon>Agaricomycotina</taxon>
        <taxon>Agaricomycetes</taxon>
        <taxon>Agaricomycetidae</taxon>
        <taxon>Boletales</taxon>
        <taxon>Paxilineae</taxon>
        <taxon>Paxillaceae</taxon>
        <taxon>Paxillus</taxon>
    </lineage>
</organism>
<evidence type="ECO:0000256" key="2">
    <source>
        <dbReference type="PIRSR" id="PIRSR603782-1"/>
    </source>
</evidence>
<dbReference type="EMBL" id="KN819335">
    <property type="protein sequence ID" value="KIJ15880.1"/>
    <property type="molecule type" value="Genomic_DNA"/>
</dbReference>
<dbReference type="PANTHER" id="PTHR12151">
    <property type="entry name" value="ELECTRON TRANSPORT PROTIN SCO1/SENC FAMILY MEMBER"/>
    <property type="match status" value="1"/>
</dbReference>
<keyword evidence="4" id="KW-1185">Reference proteome</keyword>
<gene>
    <name evidence="3" type="ORF">PAXINDRAFT_162899</name>
</gene>
<comment type="similarity">
    <text evidence="1">Belongs to the SCO1/2 family.</text>
</comment>
<dbReference type="FunFam" id="3.40.30.10:FF:000013">
    <property type="entry name" value="Blast:Protein SCO1 homolog, mitochondrial"/>
    <property type="match status" value="1"/>
</dbReference>
<evidence type="ECO:0000256" key="1">
    <source>
        <dbReference type="ARBA" id="ARBA00010996"/>
    </source>
</evidence>